<protein>
    <submittedName>
        <fullName evidence="2">Uncharacterized protein</fullName>
    </submittedName>
</protein>
<sequence length="79" mass="8577">MSNPLDAMRNTCSALQLLTVAFGSYLSSLLITIVAKVTTMMVLNNGLAEKHQTSMLIGFNLLLGLGSELTVQYNHAFML</sequence>
<feature type="transmembrane region" description="Helical" evidence="1">
    <location>
        <begin position="20"/>
        <end position="43"/>
    </location>
</feature>
<keyword evidence="3" id="KW-1185">Reference proteome</keyword>
<keyword evidence="1" id="KW-1133">Transmembrane helix</keyword>
<keyword evidence="1" id="KW-0812">Transmembrane</keyword>
<keyword evidence="1" id="KW-0472">Membrane</keyword>
<evidence type="ECO:0000256" key="1">
    <source>
        <dbReference type="SAM" id="Phobius"/>
    </source>
</evidence>
<evidence type="ECO:0000313" key="3">
    <source>
        <dbReference type="Proteomes" id="UP001189624"/>
    </source>
</evidence>
<dbReference type="Gramene" id="rna-AYBTSS11_LOCUS9911">
    <property type="protein sequence ID" value="CAJ1940796.1"/>
    <property type="gene ID" value="gene-AYBTSS11_LOCUS9911"/>
</dbReference>
<gene>
    <name evidence="2" type="ORF">AYBTSS11_LOCUS9911</name>
</gene>
<evidence type="ECO:0000313" key="2">
    <source>
        <dbReference type="EMBL" id="CAJ1940796.1"/>
    </source>
</evidence>
<name>A0AA86V847_9FABA</name>
<proteinExistence type="predicted"/>
<feature type="transmembrane region" description="Helical" evidence="1">
    <location>
        <begin position="55"/>
        <end position="73"/>
    </location>
</feature>
<accession>A0AA86V847</accession>
<dbReference type="EMBL" id="OY731400">
    <property type="protein sequence ID" value="CAJ1940796.1"/>
    <property type="molecule type" value="Genomic_DNA"/>
</dbReference>
<dbReference type="Proteomes" id="UP001189624">
    <property type="component" value="Chromosome 3"/>
</dbReference>
<dbReference type="AlphaFoldDB" id="A0AA86V847"/>
<reference evidence="2" key="1">
    <citation type="submission" date="2023-10" db="EMBL/GenBank/DDBJ databases">
        <authorList>
            <person name="Domelevo Entfellner J.-B."/>
        </authorList>
    </citation>
    <scope>NUCLEOTIDE SEQUENCE</scope>
</reference>
<organism evidence="2 3">
    <name type="scientific">Sphenostylis stenocarpa</name>
    <dbReference type="NCBI Taxonomy" id="92480"/>
    <lineage>
        <taxon>Eukaryota</taxon>
        <taxon>Viridiplantae</taxon>
        <taxon>Streptophyta</taxon>
        <taxon>Embryophyta</taxon>
        <taxon>Tracheophyta</taxon>
        <taxon>Spermatophyta</taxon>
        <taxon>Magnoliopsida</taxon>
        <taxon>eudicotyledons</taxon>
        <taxon>Gunneridae</taxon>
        <taxon>Pentapetalae</taxon>
        <taxon>rosids</taxon>
        <taxon>fabids</taxon>
        <taxon>Fabales</taxon>
        <taxon>Fabaceae</taxon>
        <taxon>Papilionoideae</taxon>
        <taxon>50 kb inversion clade</taxon>
        <taxon>NPAAA clade</taxon>
        <taxon>indigoferoid/millettioid clade</taxon>
        <taxon>Phaseoleae</taxon>
        <taxon>Sphenostylis</taxon>
    </lineage>
</organism>